<reference evidence="2 3" key="2">
    <citation type="submission" date="2018-11" db="EMBL/GenBank/DDBJ databases">
        <authorList>
            <consortium name="Pathogen Informatics"/>
        </authorList>
    </citation>
    <scope>NUCLEOTIDE SEQUENCE [LARGE SCALE GENOMIC DNA]</scope>
    <source>
        <strain evidence="2 3">NST_G2</strain>
    </source>
</reference>
<gene>
    <name evidence="2" type="ORF">SSLN_LOCUS15842</name>
</gene>
<dbReference type="AlphaFoldDB" id="A0A183TH94"/>
<dbReference type="InterPro" id="IPR055304">
    <property type="entry name" value="CHCHD2/10-like"/>
</dbReference>
<name>A0A183TH94_SCHSO</name>
<reference evidence="4" key="1">
    <citation type="submission" date="2016-06" db="UniProtKB">
        <authorList>
            <consortium name="WormBaseParasite"/>
        </authorList>
    </citation>
    <scope>IDENTIFICATION</scope>
</reference>
<feature type="compositionally biased region" description="Pro residues" evidence="1">
    <location>
        <begin position="79"/>
        <end position="88"/>
    </location>
</feature>
<dbReference type="GO" id="GO:0005739">
    <property type="term" value="C:mitochondrion"/>
    <property type="evidence" value="ECO:0007669"/>
    <property type="project" value="TreeGrafter"/>
</dbReference>
<dbReference type="OrthoDB" id="1106148at2759"/>
<dbReference type="GO" id="GO:0005634">
    <property type="term" value="C:nucleus"/>
    <property type="evidence" value="ECO:0007669"/>
    <property type="project" value="TreeGrafter"/>
</dbReference>
<evidence type="ECO:0000256" key="1">
    <source>
        <dbReference type="SAM" id="MobiDB-lite"/>
    </source>
</evidence>
<dbReference type="GO" id="GO:0007005">
    <property type="term" value="P:mitochondrion organization"/>
    <property type="evidence" value="ECO:0007669"/>
    <property type="project" value="InterPro"/>
</dbReference>
<dbReference type="STRING" id="70667.A0A183TH94"/>
<organism evidence="4">
    <name type="scientific">Schistocephalus solidus</name>
    <name type="common">Tapeworm</name>
    <dbReference type="NCBI Taxonomy" id="70667"/>
    <lineage>
        <taxon>Eukaryota</taxon>
        <taxon>Metazoa</taxon>
        <taxon>Spiralia</taxon>
        <taxon>Lophotrochozoa</taxon>
        <taxon>Platyhelminthes</taxon>
        <taxon>Cestoda</taxon>
        <taxon>Eucestoda</taxon>
        <taxon>Diphyllobothriidea</taxon>
        <taxon>Diphyllobothriidae</taxon>
        <taxon>Schistocephalus</taxon>
    </lineage>
</organism>
<sequence length="185" mass="19605">MLAAPNVVCTEIIILCVEDRGVVGDYRPQFPWISGFRPTAVVCGSNQCDTVDADGSAWIFNETARSPSRPMARPMPMRSSPPPPPPQHAPTQPQQPSLFKQMAATAGGVAVGSAVGHAVGHALAGGSSGSQPETVYAQQPAANPAQNPCQYQIDELVRCSVNQSDISLCSGFAEALKECKRSYMY</sequence>
<dbReference type="PANTHER" id="PTHR13523">
    <property type="entry name" value="COILED-COIL-HELIX-COILED-COIL-HELIX DOMAIN CONTAINING 2/NUR77"/>
    <property type="match status" value="1"/>
</dbReference>
<keyword evidence="3" id="KW-1185">Reference proteome</keyword>
<protein>
    <submittedName>
        <fullName evidence="4">CHCH domain-containing protein</fullName>
    </submittedName>
</protein>
<evidence type="ECO:0000313" key="3">
    <source>
        <dbReference type="Proteomes" id="UP000275846"/>
    </source>
</evidence>
<dbReference type="PROSITE" id="PS51808">
    <property type="entry name" value="CHCH"/>
    <property type="match status" value="1"/>
</dbReference>
<dbReference type="PANTHER" id="PTHR13523:SF2">
    <property type="entry name" value="COILED-COIL-HELIX-COILED-COIL-HELIX DOMAIN CONTAINING 2, ISOFORM A-RELATED"/>
    <property type="match status" value="1"/>
</dbReference>
<evidence type="ECO:0000313" key="4">
    <source>
        <dbReference type="WBParaSite" id="SSLN_0001644501-mRNA-1"/>
    </source>
</evidence>
<dbReference type="WBParaSite" id="SSLN_0001644501-mRNA-1">
    <property type="protein sequence ID" value="SSLN_0001644501-mRNA-1"/>
    <property type="gene ID" value="SSLN_0001644501"/>
</dbReference>
<proteinExistence type="predicted"/>
<evidence type="ECO:0000313" key="2">
    <source>
        <dbReference type="EMBL" id="VDM02228.1"/>
    </source>
</evidence>
<accession>A0A183TH94</accession>
<feature type="region of interest" description="Disordered" evidence="1">
    <location>
        <begin position="64"/>
        <end position="95"/>
    </location>
</feature>
<dbReference type="Proteomes" id="UP000275846">
    <property type="component" value="Unassembled WGS sequence"/>
</dbReference>
<feature type="compositionally biased region" description="Low complexity" evidence="1">
    <location>
        <begin position="64"/>
        <end position="78"/>
    </location>
</feature>
<dbReference type="EMBL" id="UYSU01040353">
    <property type="protein sequence ID" value="VDM02228.1"/>
    <property type="molecule type" value="Genomic_DNA"/>
</dbReference>